<protein>
    <submittedName>
        <fullName evidence="1">Transcriptional regulator</fullName>
    </submittedName>
</protein>
<dbReference type="Pfam" id="PF04299">
    <property type="entry name" value="FMN_bind_2"/>
    <property type="match status" value="1"/>
</dbReference>
<proteinExistence type="predicted"/>
<sequence>MTRSSVVGWFAFSYELRGCELRVETVLVLRVGGAVYIPKVNEEKRVPVIQALIQAHPLASLVTMSSSGLFASHIPMVLEADGSEFGVLKGHISRANTQWRDLTPDVDALAIFAGPQHYISASWYPGKHEHGKEVPTWNYAVVHAYGPLRVIHEADWLLKHLEGLTDIHEAASPVPWKVSDAPEAFIQTLLNGIVGFELPIRRLEGKWKVSQNRNERDRSAVVEGLDALNTPESLAMKALVEKI</sequence>
<name>A0A7W8EBL9_9BACT</name>
<dbReference type="RefSeq" id="WP_260331195.1">
    <property type="nucleotide sequence ID" value="NZ_JACHIO010000019.1"/>
</dbReference>
<evidence type="ECO:0000313" key="1">
    <source>
        <dbReference type="EMBL" id="MBB5065704.1"/>
    </source>
</evidence>
<dbReference type="PIRSF" id="PIRSF010372">
    <property type="entry name" value="PaiB"/>
    <property type="match status" value="1"/>
</dbReference>
<dbReference type="AlphaFoldDB" id="A0A7W8EBL9"/>
<reference evidence="1 2" key="1">
    <citation type="submission" date="2020-08" db="EMBL/GenBank/DDBJ databases">
        <title>Genomic Encyclopedia of Type Strains, Phase IV (KMG-V): Genome sequencing to study the core and pangenomes of soil and plant-associated prokaryotes.</title>
        <authorList>
            <person name="Whitman W."/>
        </authorList>
    </citation>
    <scope>NUCLEOTIDE SEQUENCE [LARGE SCALE GENOMIC DNA]</scope>
    <source>
        <strain evidence="1 2">X5P3</strain>
    </source>
</reference>
<dbReference type="Proteomes" id="UP000584867">
    <property type="component" value="Unassembled WGS sequence"/>
</dbReference>
<dbReference type="Gene3D" id="2.30.110.10">
    <property type="entry name" value="Electron Transport, Fmn-binding Protein, Chain A"/>
    <property type="match status" value="1"/>
</dbReference>
<gene>
    <name evidence="1" type="ORF">HDF15_004074</name>
</gene>
<comment type="caution">
    <text evidence="1">The sequence shown here is derived from an EMBL/GenBank/DDBJ whole genome shotgun (WGS) entry which is preliminary data.</text>
</comment>
<dbReference type="EMBL" id="JACHIO010000019">
    <property type="protein sequence ID" value="MBB5065704.1"/>
    <property type="molecule type" value="Genomic_DNA"/>
</dbReference>
<organism evidence="1 2">
    <name type="scientific">Granulicella mallensis</name>
    <dbReference type="NCBI Taxonomy" id="940614"/>
    <lineage>
        <taxon>Bacteria</taxon>
        <taxon>Pseudomonadati</taxon>
        <taxon>Acidobacteriota</taxon>
        <taxon>Terriglobia</taxon>
        <taxon>Terriglobales</taxon>
        <taxon>Acidobacteriaceae</taxon>
        <taxon>Granulicella</taxon>
    </lineage>
</organism>
<dbReference type="PANTHER" id="PTHR35802:SF1">
    <property type="entry name" value="PROTEASE SYNTHASE AND SPORULATION PROTEIN PAI 2"/>
    <property type="match status" value="1"/>
</dbReference>
<dbReference type="SUPFAM" id="SSF50475">
    <property type="entry name" value="FMN-binding split barrel"/>
    <property type="match status" value="1"/>
</dbReference>
<dbReference type="InterPro" id="IPR012349">
    <property type="entry name" value="Split_barrel_FMN-bd"/>
</dbReference>
<accession>A0A7W8EBL9</accession>
<evidence type="ECO:0000313" key="2">
    <source>
        <dbReference type="Proteomes" id="UP000584867"/>
    </source>
</evidence>
<dbReference type="InterPro" id="IPR007396">
    <property type="entry name" value="TR_PAI2-type"/>
</dbReference>
<dbReference type="PANTHER" id="PTHR35802">
    <property type="entry name" value="PROTEASE SYNTHASE AND SPORULATION PROTEIN PAI 2"/>
    <property type="match status" value="1"/>
</dbReference>